<feature type="region of interest" description="Disordered" evidence="1">
    <location>
        <begin position="257"/>
        <end position="287"/>
    </location>
</feature>
<dbReference type="EMBL" id="MN740505">
    <property type="protein sequence ID" value="QHU30343.1"/>
    <property type="molecule type" value="Genomic_DNA"/>
</dbReference>
<sequence>MSTSNYKYKGVDLFDLFSMTGPPPKSSTGVFFDVVGPNTSDAPFRNNGVAIAMEGSKEVNEDLCGDYLREIVIGSSDYVPVPFFIQGTSIDKNLMMSYKTHDVNTTSTAVAPPQGEMTNVNGIHYLLVGGGGGFGGNGGNAKVKYASSQSAKGYGGTGGFGGQGARIVHKLSRNDSTVDFANLSITIGAHGVSGDKGADKSRNYSSGSHTNHGVDGVAGNAGGATTLIDTIDTATVITTAAGGLGGKGGKGATAHFHSSLKVNSDPGSPGDQGSPLADGTPSHGTGVDYNYNNTYPKWTGNQGDVFQKYGGGGYQHANGVQNNNLTGNNTQQLSGSAVVVFLYD</sequence>
<feature type="region of interest" description="Disordered" evidence="1">
    <location>
        <begin position="192"/>
        <end position="217"/>
    </location>
</feature>
<reference evidence="2" key="1">
    <citation type="journal article" date="2020" name="Nature">
        <title>Giant virus diversity and host interactions through global metagenomics.</title>
        <authorList>
            <person name="Schulz F."/>
            <person name="Roux S."/>
            <person name="Paez-Espino D."/>
            <person name="Jungbluth S."/>
            <person name="Walsh D.A."/>
            <person name="Denef V.J."/>
            <person name="McMahon K.D."/>
            <person name="Konstantinidis K.T."/>
            <person name="Eloe-Fadrosh E.A."/>
            <person name="Kyrpides N.C."/>
            <person name="Woyke T."/>
        </authorList>
    </citation>
    <scope>NUCLEOTIDE SEQUENCE</scope>
    <source>
        <strain evidence="2">GVMAG-M-3300027833-11</strain>
    </source>
</reference>
<evidence type="ECO:0000256" key="1">
    <source>
        <dbReference type="SAM" id="MobiDB-lite"/>
    </source>
</evidence>
<dbReference type="AlphaFoldDB" id="A0A6C0LIH8"/>
<protein>
    <submittedName>
        <fullName evidence="2">Uncharacterized protein</fullName>
    </submittedName>
</protein>
<evidence type="ECO:0000313" key="2">
    <source>
        <dbReference type="EMBL" id="QHU30343.1"/>
    </source>
</evidence>
<organism evidence="2">
    <name type="scientific">viral metagenome</name>
    <dbReference type="NCBI Taxonomy" id="1070528"/>
    <lineage>
        <taxon>unclassified sequences</taxon>
        <taxon>metagenomes</taxon>
        <taxon>organismal metagenomes</taxon>
    </lineage>
</organism>
<proteinExistence type="predicted"/>
<name>A0A6C0LIH8_9ZZZZ</name>
<accession>A0A6C0LIH8</accession>